<gene>
    <name evidence="3" type="primary">yngHB</name>
    <name evidence="3" type="ORF">NCTC949_01439</name>
    <name evidence="2" type="ORF">UL82_04385</name>
</gene>
<dbReference type="Proteomes" id="UP000033457">
    <property type="component" value="Chromosome"/>
</dbReference>
<keyword evidence="4" id="KW-1185">Reference proteome</keyword>
<dbReference type="AlphaFoldDB" id="A0A0F6R039"/>
<dbReference type="InterPro" id="IPR000089">
    <property type="entry name" value="Biotin_lipoyl"/>
</dbReference>
<proteinExistence type="predicted"/>
<dbReference type="Gene3D" id="2.40.50.100">
    <property type="match status" value="1"/>
</dbReference>
<dbReference type="EMBL" id="LR134377">
    <property type="protein sequence ID" value="VEH06965.1"/>
    <property type="molecule type" value="Genomic_DNA"/>
</dbReference>
<evidence type="ECO:0000313" key="2">
    <source>
        <dbReference type="EMBL" id="AKE41075.1"/>
    </source>
</evidence>
<dbReference type="STRING" id="35755.UL82_04385"/>
<dbReference type="EMBL" id="CP011312">
    <property type="protein sequence ID" value="AKE41075.1"/>
    <property type="molecule type" value="Genomic_DNA"/>
</dbReference>
<dbReference type="KEGG" id="cku:UL82_04385"/>
<evidence type="ECO:0000313" key="5">
    <source>
        <dbReference type="Proteomes" id="UP000271380"/>
    </source>
</evidence>
<protein>
    <submittedName>
        <fullName evidence="3">Biotin carboxyl carrier protein</fullName>
    </submittedName>
    <submittedName>
        <fullName evidence="2">Biotin-requiring enzyme</fullName>
    </submittedName>
</protein>
<evidence type="ECO:0000313" key="3">
    <source>
        <dbReference type="EMBL" id="VEH06965.1"/>
    </source>
</evidence>
<dbReference type="HOGENOM" id="CLU_016733_9_2_11"/>
<dbReference type="Pfam" id="PF00364">
    <property type="entry name" value="Biotin_lipoyl"/>
    <property type="match status" value="1"/>
</dbReference>
<accession>A0A0F6R039</accession>
<feature type="domain" description="Lipoyl-binding" evidence="1">
    <location>
        <begin position="28"/>
        <end position="86"/>
    </location>
</feature>
<sequence>MGKNIAEQKHKEECDKVKTMFICAPFAGIVHYHVSPGQKIATGELVASVEAVKLEAPLVAPGPGVVAVVHYEDHVDVSGGDKLLELKEAE</sequence>
<reference evidence="3 5" key="2">
    <citation type="submission" date="2018-12" db="EMBL/GenBank/DDBJ databases">
        <authorList>
            <consortium name="Pathogen Informatics"/>
        </authorList>
    </citation>
    <scope>NUCLEOTIDE SEQUENCE [LARGE SCALE GENOMIC DNA]</scope>
    <source>
        <strain evidence="3 5">NCTC949</strain>
    </source>
</reference>
<evidence type="ECO:0000313" key="4">
    <source>
        <dbReference type="Proteomes" id="UP000033457"/>
    </source>
</evidence>
<dbReference type="InterPro" id="IPR011053">
    <property type="entry name" value="Single_hybrid_motif"/>
</dbReference>
<evidence type="ECO:0000259" key="1">
    <source>
        <dbReference type="Pfam" id="PF00364"/>
    </source>
</evidence>
<dbReference type="CDD" id="cd06850">
    <property type="entry name" value="biotinyl_domain"/>
    <property type="match status" value="1"/>
</dbReference>
<dbReference type="Proteomes" id="UP000271380">
    <property type="component" value="Chromosome"/>
</dbReference>
<name>A0A0F6R039_9CORY</name>
<organism evidence="2 4">
    <name type="scientific">Corynebacterium kutscheri</name>
    <dbReference type="NCBI Taxonomy" id="35755"/>
    <lineage>
        <taxon>Bacteria</taxon>
        <taxon>Bacillati</taxon>
        <taxon>Actinomycetota</taxon>
        <taxon>Actinomycetes</taxon>
        <taxon>Mycobacteriales</taxon>
        <taxon>Corynebacteriaceae</taxon>
        <taxon>Corynebacterium</taxon>
    </lineage>
</organism>
<dbReference type="SUPFAM" id="SSF51230">
    <property type="entry name" value="Single hybrid motif"/>
    <property type="match status" value="1"/>
</dbReference>
<reference evidence="2 4" key="1">
    <citation type="journal article" date="2015" name="Genome Announc.">
        <title>Complete Genome Sequence of Corynebacterium kutscheri DSM 20755, a Corynebacterial Type Strain with Remarkably Low G+C Content of Chromosomal DNA.</title>
        <authorList>
            <person name="Ruckert C."/>
            <person name="Albersmeier A."/>
            <person name="Winkler A."/>
            <person name="Tauch A."/>
        </authorList>
    </citation>
    <scope>NUCLEOTIDE SEQUENCE [LARGE SCALE GENOMIC DNA]</scope>
    <source>
        <strain evidence="2 4">DSM 20755</strain>
    </source>
</reference>